<dbReference type="SUPFAM" id="SSF53850">
    <property type="entry name" value="Periplasmic binding protein-like II"/>
    <property type="match status" value="1"/>
</dbReference>
<keyword evidence="2" id="KW-0732">Signal</keyword>
<dbReference type="NCBIfam" id="TIGR01098">
    <property type="entry name" value="3A0109s03R"/>
    <property type="match status" value="1"/>
</dbReference>
<dbReference type="AlphaFoldDB" id="A0A437RAM3"/>
<evidence type="ECO:0000313" key="3">
    <source>
        <dbReference type="EMBL" id="RVU43734.1"/>
    </source>
</evidence>
<dbReference type="GO" id="GO:0043190">
    <property type="term" value="C:ATP-binding cassette (ABC) transporter complex"/>
    <property type="evidence" value="ECO:0007669"/>
    <property type="project" value="InterPro"/>
</dbReference>
<dbReference type="InterPro" id="IPR005770">
    <property type="entry name" value="PhnD"/>
</dbReference>
<dbReference type="Pfam" id="PF12974">
    <property type="entry name" value="Phosphonate-bd"/>
    <property type="match status" value="1"/>
</dbReference>
<dbReference type="InterPro" id="IPR006311">
    <property type="entry name" value="TAT_signal"/>
</dbReference>
<dbReference type="PANTHER" id="PTHR35841:SF1">
    <property type="entry name" value="PHOSPHONATES-BINDING PERIPLASMIC PROTEIN"/>
    <property type="match status" value="1"/>
</dbReference>
<gene>
    <name evidence="3" type="ORF">EOE66_18835</name>
</gene>
<dbReference type="CDD" id="cd01071">
    <property type="entry name" value="PBP2_PhnD_like"/>
    <property type="match status" value="1"/>
</dbReference>
<proteinExistence type="inferred from homology"/>
<dbReference type="RefSeq" id="WP_128230292.1">
    <property type="nucleotide sequence ID" value="NZ_SACR01000006.1"/>
</dbReference>
<dbReference type="Gene3D" id="3.40.190.10">
    <property type="entry name" value="Periplasmic binding protein-like II"/>
    <property type="match status" value="2"/>
</dbReference>
<name>A0A437RAM3_9BURK</name>
<accession>A0A437RAM3</accession>
<protein>
    <submittedName>
        <fullName evidence="3">Phosphate/phosphite/phosphonate ABC transporter substrate-binding protein</fullName>
    </submittedName>
</protein>
<dbReference type="PANTHER" id="PTHR35841">
    <property type="entry name" value="PHOSPHONATES-BINDING PERIPLASMIC PROTEIN"/>
    <property type="match status" value="1"/>
</dbReference>
<dbReference type="Proteomes" id="UP000285575">
    <property type="component" value="Unassembled WGS sequence"/>
</dbReference>
<keyword evidence="4" id="KW-1185">Reference proteome</keyword>
<comment type="similarity">
    <text evidence="1">Belongs to the phosphate/phosphite/phosphonate binding protein family.</text>
</comment>
<dbReference type="PROSITE" id="PS51318">
    <property type="entry name" value="TAT"/>
    <property type="match status" value="1"/>
</dbReference>
<dbReference type="EMBL" id="SACR01000006">
    <property type="protein sequence ID" value="RVU43734.1"/>
    <property type="molecule type" value="Genomic_DNA"/>
</dbReference>
<dbReference type="GO" id="GO:0055085">
    <property type="term" value="P:transmembrane transport"/>
    <property type="evidence" value="ECO:0007669"/>
    <property type="project" value="InterPro"/>
</dbReference>
<dbReference type="OrthoDB" id="225238at2"/>
<sequence length="300" mass="32413">MSLTRRQLLAHTTVTAITASTLGAPTVHAQGATLNFGVGMFQPDREKNDATYRPLAQHLQQRLGRPVALRTVDSWEGLAKSLANGETDIALMGPWGYVLANHHAGAQAVATILYQGKPEYFAMIVTHPGSGLESIDDLLGPKGRGRSFAFGDKGSTSGYLIPFHLFQQRGIDPEKHFARVLYTKHQAIQTQVTAGQLDAGADYNRNRTAMIEQGLIKAERSKIIWQSAPLPNDAVAVREALFKDTAFVQRLQAALVEVGPLLKTQPALLPANYTGFVAAGNSFYKPIRDAGLATGKLAAK</sequence>
<comment type="caution">
    <text evidence="3">The sequence shown here is derived from an EMBL/GenBank/DDBJ whole genome shotgun (WGS) entry which is preliminary data.</text>
</comment>
<evidence type="ECO:0000256" key="1">
    <source>
        <dbReference type="ARBA" id="ARBA00007162"/>
    </source>
</evidence>
<evidence type="ECO:0000256" key="2">
    <source>
        <dbReference type="ARBA" id="ARBA00022729"/>
    </source>
</evidence>
<reference evidence="3 4" key="1">
    <citation type="submission" date="2019-01" db="EMBL/GenBank/DDBJ databases">
        <authorList>
            <person name="Chen W.-M."/>
        </authorList>
    </citation>
    <scope>NUCLEOTIDE SEQUENCE [LARGE SCALE GENOMIC DNA]</scope>
    <source>
        <strain evidence="3 4">KYPY4</strain>
    </source>
</reference>
<evidence type="ECO:0000313" key="4">
    <source>
        <dbReference type="Proteomes" id="UP000285575"/>
    </source>
</evidence>
<organism evidence="3 4">
    <name type="scientific">Rubrivivax rivuli</name>
    <dbReference type="NCBI Taxonomy" id="1862385"/>
    <lineage>
        <taxon>Bacteria</taxon>
        <taxon>Pseudomonadati</taxon>
        <taxon>Pseudomonadota</taxon>
        <taxon>Betaproteobacteria</taxon>
        <taxon>Burkholderiales</taxon>
        <taxon>Sphaerotilaceae</taxon>
        <taxon>Rubrivivax</taxon>
    </lineage>
</organism>